<evidence type="ECO:0000256" key="7">
    <source>
        <dbReference type="ARBA" id="ARBA00022723"/>
    </source>
</evidence>
<evidence type="ECO:0000256" key="4">
    <source>
        <dbReference type="ARBA" id="ARBA00022475"/>
    </source>
</evidence>
<comment type="subcellular location">
    <subcellularLocation>
        <location evidence="2">Cell membrane</location>
        <topology evidence="2">Multi-pass membrane protein</topology>
    </subcellularLocation>
</comment>
<dbReference type="GO" id="GO:0005886">
    <property type="term" value="C:plasma membrane"/>
    <property type="evidence" value="ECO:0007669"/>
    <property type="project" value="UniProtKB-SubCell"/>
</dbReference>
<dbReference type="AlphaFoldDB" id="A0A0M7A8U1"/>
<evidence type="ECO:0000256" key="3">
    <source>
        <dbReference type="ARBA" id="ARBA00022448"/>
    </source>
</evidence>
<evidence type="ECO:0000313" key="16">
    <source>
        <dbReference type="Proteomes" id="UP000049983"/>
    </source>
</evidence>
<protein>
    <recommendedName>
        <fullName evidence="14">Cytochrome b561 bacterial/Ni-hydrogenase domain-containing protein</fullName>
    </recommendedName>
</protein>
<evidence type="ECO:0000256" key="11">
    <source>
        <dbReference type="ARBA" id="ARBA00023136"/>
    </source>
</evidence>
<dbReference type="PANTHER" id="PTHR30529">
    <property type="entry name" value="CYTOCHROME B561"/>
    <property type="match status" value="1"/>
</dbReference>
<keyword evidence="6 13" id="KW-0812">Transmembrane</keyword>
<dbReference type="PANTHER" id="PTHR30529:SF1">
    <property type="entry name" value="CYTOCHROME B561 HOMOLOG 2"/>
    <property type="match status" value="1"/>
</dbReference>
<feature type="transmembrane region" description="Helical" evidence="13">
    <location>
        <begin position="133"/>
        <end position="155"/>
    </location>
</feature>
<dbReference type="InterPro" id="IPR011577">
    <property type="entry name" value="Cyt_b561_bac/Ni-Hgenase"/>
</dbReference>
<evidence type="ECO:0000256" key="10">
    <source>
        <dbReference type="ARBA" id="ARBA00023004"/>
    </source>
</evidence>
<dbReference type="SUPFAM" id="SSF81342">
    <property type="entry name" value="Transmembrane di-heme cytochromes"/>
    <property type="match status" value="1"/>
</dbReference>
<dbReference type="InterPro" id="IPR052168">
    <property type="entry name" value="Cytochrome_b561_oxidase"/>
</dbReference>
<feature type="domain" description="Cytochrome b561 bacterial/Ni-hydrogenase" evidence="14">
    <location>
        <begin position="9"/>
        <end position="156"/>
    </location>
</feature>
<evidence type="ECO:0000259" key="14">
    <source>
        <dbReference type="Pfam" id="PF01292"/>
    </source>
</evidence>
<dbReference type="GO" id="GO:0046872">
    <property type="term" value="F:metal ion binding"/>
    <property type="evidence" value="ECO:0007669"/>
    <property type="project" value="UniProtKB-KW"/>
</dbReference>
<keyword evidence="5" id="KW-0349">Heme</keyword>
<evidence type="ECO:0000256" key="2">
    <source>
        <dbReference type="ARBA" id="ARBA00004651"/>
    </source>
</evidence>
<proteinExistence type="inferred from homology"/>
<dbReference type="RefSeq" id="WP_055114539.1">
    <property type="nucleotide sequence ID" value="NZ_CXWA01000002.1"/>
</dbReference>
<dbReference type="Proteomes" id="UP000049983">
    <property type="component" value="Unassembled WGS sequence"/>
</dbReference>
<dbReference type="GO" id="GO:0022904">
    <property type="term" value="P:respiratory electron transport chain"/>
    <property type="evidence" value="ECO:0007669"/>
    <property type="project" value="InterPro"/>
</dbReference>
<dbReference type="InterPro" id="IPR016174">
    <property type="entry name" value="Di-haem_cyt_TM"/>
</dbReference>
<evidence type="ECO:0000256" key="5">
    <source>
        <dbReference type="ARBA" id="ARBA00022617"/>
    </source>
</evidence>
<keyword evidence="10" id="KW-0408">Iron</keyword>
<keyword evidence="4" id="KW-1003">Cell membrane</keyword>
<reference evidence="16" key="1">
    <citation type="submission" date="2015-07" db="EMBL/GenBank/DDBJ databases">
        <authorList>
            <person name="Rodrigo-Torres Lidia"/>
            <person name="Arahal R.David."/>
        </authorList>
    </citation>
    <scope>NUCLEOTIDE SEQUENCE [LARGE SCALE GENOMIC DNA]</scope>
    <source>
        <strain evidence="16">CECT 5096</strain>
    </source>
</reference>
<feature type="transmembrane region" description="Helical" evidence="13">
    <location>
        <begin position="38"/>
        <end position="60"/>
    </location>
</feature>
<sequence length="164" mass="17630">MSGNFRQDRLMHWVIAVLVLAALASGFAMTRTEPFSLALLQAHLGCGIAAGLLTLLRVLIWFKRGAPQPIYPVSSRLQKVVSRIVHGLLRLVPLALLASGAGMIAFSGAFPSIREGTLQGLVAFQDLPPRNLHHMAALLLAALTALHVGAAIWHFRKTNAKSPS</sequence>
<keyword evidence="11 13" id="KW-0472">Membrane</keyword>
<keyword evidence="8" id="KW-0249">Electron transport</keyword>
<accession>A0A0M7A8U1</accession>
<comment type="cofactor">
    <cofactor evidence="1">
        <name>heme b</name>
        <dbReference type="ChEBI" id="CHEBI:60344"/>
    </cofactor>
</comment>
<feature type="transmembrane region" description="Helical" evidence="13">
    <location>
        <begin position="88"/>
        <end position="113"/>
    </location>
</feature>
<gene>
    <name evidence="15" type="ORF">LA5096_00848</name>
</gene>
<comment type="similarity">
    <text evidence="12">Belongs to the cytochrome b561 family.</text>
</comment>
<evidence type="ECO:0000313" key="15">
    <source>
        <dbReference type="EMBL" id="CTQ65769.1"/>
    </source>
</evidence>
<organism evidence="15 16">
    <name type="scientific">Roseibium album</name>
    <dbReference type="NCBI Taxonomy" id="311410"/>
    <lineage>
        <taxon>Bacteria</taxon>
        <taxon>Pseudomonadati</taxon>
        <taxon>Pseudomonadota</taxon>
        <taxon>Alphaproteobacteria</taxon>
        <taxon>Hyphomicrobiales</taxon>
        <taxon>Stappiaceae</taxon>
        <taxon>Roseibium</taxon>
    </lineage>
</organism>
<keyword evidence="3" id="KW-0813">Transport</keyword>
<keyword evidence="16" id="KW-1185">Reference proteome</keyword>
<name>A0A0M7A8U1_9HYPH</name>
<evidence type="ECO:0000256" key="13">
    <source>
        <dbReference type="SAM" id="Phobius"/>
    </source>
</evidence>
<evidence type="ECO:0000256" key="6">
    <source>
        <dbReference type="ARBA" id="ARBA00022692"/>
    </source>
</evidence>
<dbReference type="GeneID" id="97668290"/>
<dbReference type="STRING" id="311410.LA5095_01992"/>
<dbReference type="GO" id="GO:0020037">
    <property type="term" value="F:heme binding"/>
    <property type="evidence" value="ECO:0007669"/>
    <property type="project" value="TreeGrafter"/>
</dbReference>
<dbReference type="Pfam" id="PF01292">
    <property type="entry name" value="Ni_hydr_CYTB"/>
    <property type="match status" value="1"/>
</dbReference>
<keyword evidence="7" id="KW-0479">Metal-binding</keyword>
<evidence type="ECO:0000256" key="12">
    <source>
        <dbReference type="ARBA" id="ARBA00037975"/>
    </source>
</evidence>
<evidence type="ECO:0000256" key="8">
    <source>
        <dbReference type="ARBA" id="ARBA00022982"/>
    </source>
</evidence>
<dbReference type="GO" id="GO:0009055">
    <property type="term" value="F:electron transfer activity"/>
    <property type="evidence" value="ECO:0007669"/>
    <property type="project" value="InterPro"/>
</dbReference>
<dbReference type="EMBL" id="CXWC01000002">
    <property type="protein sequence ID" value="CTQ65769.1"/>
    <property type="molecule type" value="Genomic_DNA"/>
</dbReference>
<keyword evidence="9 13" id="KW-1133">Transmembrane helix</keyword>
<evidence type="ECO:0000256" key="1">
    <source>
        <dbReference type="ARBA" id="ARBA00001970"/>
    </source>
</evidence>
<evidence type="ECO:0000256" key="9">
    <source>
        <dbReference type="ARBA" id="ARBA00022989"/>
    </source>
</evidence>